<protein>
    <submittedName>
        <fullName evidence="3">Transcriptional regulator</fullName>
    </submittedName>
</protein>
<evidence type="ECO:0000259" key="2">
    <source>
        <dbReference type="PROSITE" id="PS50943"/>
    </source>
</evidence>
<dbReference type="SUPFAM" id="SSF47413">
    <property type="entry name" value="lambda repressor-like DNA-binding domains"/>
    <property type="match status" value="1"/>
</dbReference>
<dbReference type="InterPro" id="IPR010982">
    <property type="entry name" value="Lambda_DNA-bd_dom_sf"/>
</dbReference>
<dbReference type="AlphaFoldDB" id="A0AB74F293"/>
<organism evidence="3 4">
    <name type="scientific">Eubacterium callanderi</name>
    <dbReference type="NCBI Taxonomy" id="53442"/>
    <lineage>
        <taxon>Bacteria</taxon>
        <taxon>Bacillati</taxon>
        <taxon>Bacillota</taxon>
        <taxon>Clostridia</taxon>
        <taxon>Eubacteriales</taxon>
        <taxon>Eubacteriaceae</taxon>
        <taxon>Eubacterium</taxon>
    </lineage>
</organism>
<dbReference type="SMART" id="SM00530">
    <property type="entry name" value="HTH_XRE"/>
    <property type="match status" value="1"/>
</dbReference>
<evidence type="ECO:0000256" key="1">
    <source>
        <dbReference type="ARBA" id="ARBA00023125"/>
    </source>
</evidence>
<dbReference type="CDD" id="cd00093">
    <property type="entry name" value="HTH_XRE"/>
    <property type="match status" value="1"/>
</dbReference>
<reference evidence="3 4" key="1">
    <citation type="submission" date="2016-11" db="EMBL/GenBank/DDBJ databases">
        <authorList>
            <person name="Varghese N."/>
            <person name="Submissions S."/>
        </authorList>
    </citation>
    <scope>NUCLEOTIDE SEQUENCE [LARGE SCALE GENOMIC DNA]</scope>
    <source>
        <strain evidence="3 4">FD</strain>
    </source>
</reference>
<dbReference type="PANTHER" id="PTHR46558">
    <property type="entry name" value="TRACRIPTIONAL REGULATORY PROTEIN-RELATED-RELATED"/>
    <property type="match status" value="1"/>
</dbReference>
<dbReference type="PANTHER" id="PTHR46558:SF4">
    <property type="entry name" value="DNA-BIDING PHAGE PROTEIN"/>
    <property type="match status" value="1"/>
</dbReference>
<dbReference type="InterPro" id="IPR001387">
    <property type="entry name" value="Cro/C1-type_HTH"/>
</dbReference>
<name>A0AB74F293_9FIRM</name>
<evidence type="ECO:0000313" key="3">
    <source>
        <dbReference type="EMBL" id="SHM02017.1"/>
    </source>
</evidence>
<evidence type="ECO:0000313" key="4">
    <source>
        <dbReference type="Proteomes" id="UP000184012"/>
    </source>
</evidence>
<dbReference type="EMBL" id="FRBP01000010">
    <property type="protein sequence ID" value="SHM02017.1"/>
    <property type="molecule type" value="Genomic_DNA"/>
</dbReference>
<dbReference type="Pfam" id="PF01381">
    <property type="entry name" value="HTH_3"/>
    <property type="match status" value="1"/>
</dbReference>
<keyword evidence="1" id="KW-0238">DNA-binding</keyword>
<sequence length="113" mass="13375">MYTIFILFYLRRIKTFCISHKTCYNMKYTSRERNFKFGDKLKNRIKELRKEKGLTQLQLADAVGVSTRTIISLEKGQYNPSIMLAYKIARLFGTTIEALYCLEENLKNEMENL</sequence>
<feature type="domain" description="HTH cro/C1-type" evidence="2">
    <location>
        <begin position="45"/>
        <end position="99"/>
    </location>
</feature>
<proteinExistence type="predicted"/>
<accession>A0AB74F293</accession>
<dbReference type="Proteomes" id="UP000184012">
    <property type="component" value="Unassembled WGS sequence"/>
</dbReference>
<dbReference type="Gene3D" id="1.10.260.40">
    <property type="entry name" value="lambda repressor-like DNA-binding domains"/>
    <property type="match status" value="1"/>
</dbReference>
<dbReference type="GO" id="GO:0003677">
    <property type="term" value="F:DNA binding"/>
    <property type="evidence" value="ECO:0007669"/>
    <property type="project" value="UniProtKB-KW"/>
</dbReference>
<dbReference type="PROSITE" id="PS50943">
    <property type="entry name" value="HTH_CROC1"/>
    <property type="match status" value="1"/>
</dbReference>
<comment type="caution">
    <text evidence="3">The sequence shown here is derived from an EMBL/GenBank/DDBJ whole genome shotgun (WGS) entry which is preliminary data.</text>
</comment>
<gene>
    <name evidence="3" type="ORF">SAMN04515649_110100</name>
</gene>